<dbReference type="RefSeq" id="WP_216440407.1">
    <property type="nucleotide sequence ID" value="NZ_JAHLQF010000004.1"/>
</dbReference>
<reference evidence="2 3" key="1">
    <citation type="submission" date="2021-06" db="EMBL/GenBank/DDBJ databases">
        <authorList>
            <person name="Sun Q."/>
            <person name="Li D."/>
        </authorList>
    </citation>
    <scope>NUCLEOTIDE SEQUENCE [LARGE SCALE GENOMIC DNA]</scope>
    <source>
        <strain evidence="2 3">MSJ-11</strain>
    </source>
</reference>
<feature type="transmembrane region" description="Helical" evidence="1">
    <location>
        <begin position="12"/>
        <end position="34"/>
    </location>
</feature>
<dbReference type="Proteomes" id="UP000726170">
    <property type="component" value="Unassembled WGS sequence"/>
</dbReference>
<comment type="caution">
    <text evidence="2">The sequence shown here is derived from an EMBL/GenBank/DDBJ whole genome shotgun (WGS) entry which is preliminary data.</text>
</comment>
<evidence type="ECO:0000256" key="1">
    <source>
        <dbReference type="SAM" id="Phobius"/>
    </source>
</evidence>
<accession>A0ABS6EL74</accession>
<feature type="transmembrane region" description="Helical" evidence="1">
    <location>
        <begin position="54"/>
        <end position="81"/>
    </location>
</feature>
<keyword evidence="1" id="KW-0472">Membrane</keyword>
<proteinExistence type="predicted"/>
<evidence type="ECO:0000313" key="2">
    <source>
        <dbReference type="EMBL" id="MBU5485803.1"/>
    </source>
</evidence>
<feature type="transmembrane region" description="Helical" evidence="1">
    <location>
        <begin position="108"/>
        <end position="129"/>
    </location>
</feature>
<feature type="transmembrane region" description="Helical" evidence="1">
    <location>
        <begin position="135"/>
        <end position="153"/>
    </location>
</feature>
<sequence length="243" mass="26980">MFNSALKKFKDNYLLMLPFILVNYVMVGAVDIIGEGNAQITDKYDVLLNGGFSGGIGTALLILIIVSIVLGPLIYCSMGIVCKRAFKEEERISFIEAMKEASHYYFRYLGLNILIFAIAIGLALGIMLIGSMGPLIMITPLLLIALAAFMVTYEPCREYLVYYDVPAEEALSKGRKIGKKYYLEIILILIVSGVIGFIVGKLLQNNLTANLIVSFISINIQAFLVMFKMNLCHMESLEVGEIY</sequence>
<dbReference type="EMBL" id="JAHLQF010000004">
    <property type="protein sequence ID" value="MBU5485803.1"/>
    <property type="molecule type" value="Genomic_DNA"/>
</dbReference>
<keyword evidence="1" id="KW-0812">Transmembrane</keyword>
<feature type="transmembrane region" description="Helical" evidence="1">
    <location>
        <begin position="209"/>
        <end position="227"/>
    </location>
</feature>
<feature type="transmembrane region" description="Helical" evidence="1">
    <location>
        <begin position="181"/>
        <end position="203"/>
    </location>
</feature>
<keyword evidence="1" id="KW-1133">Transmembrane helix</keyword>
<evidence type="ECO:0000313" key="3">
    <source>
        <dbReference type="Proteomes" id="UP000726170"/>
    </source>
</evidence>
<protein>
    <recommendedName>
        <fullName evidence="4">DUF4013 domain-containing protein</fullName>
    </recommendedName>
</protein>
<gene>
    <name evidence="2" type="ORF">KQI86_15895</name>
</gene>
<name>A0ABS6EL74_9CLOT</name>
<keyword evidence="3" id="KW-1185">Reference proteome</keyword>
<organism evidence="2 3">
    <name type="scientific">Clostridium mobile</name>
    <dbReference type="NCBI Taxonomy" id="2841512"/>
    <lineage>
        <taxon>Bacteria</taxon>
        <taxon>Bacillati</taxon>
        <taxon>Bacillota</taxon>
        <taxon>Clostridia</taxon>
        <taxon>Eubacteriales</taxon>
        <taxon>Clostridiaceae</taxon>
        <taxon>Clostridium</taxon>
    </lineage>
</organism>
<evidence type="ECO:0008006" key="4">
    <source>
        <dbReference type="Google" id="ProtNLM"/>
    </source>
</evidence>